<accession>A0ABD2LYT0</accession>
<gene>
    <name evidence="1" type="ORF">niasHT_009221</name>
</gene>
<keyword evidence="2" id="KW-1185">Reference proteome</keyword>
<dbReference type="Proteomes" id="UP001620626">
    <property type="component" value="Unassembled WGS sequence"/>
</dbReference>
<proteinExistence type="predicted"/>
<comment type="caution">
    <text evidence="1">The sequence shown here is derived from an EMBL/GenBank/DDBJ whole genome shotgun (WGS) entry which is preliminary data.</text>
</comment>
<reference evidence="1 2" key="1">
    <citation type="submission" date="2024-10" db="EMBL/GenBank/DDBJ databases">
        <authorList>
            <person name="Kim D."/>
        </authorList>
    </citation>
    <scope>NUCLEOTIDE SEQUENCE [LARGE SCALE GENOMIC DNA]</scope>
    <source>
        <strain evidence="1">BH-2024</strain>
    </source>
</reference>
<sequence>MSTVFHGHHFASIQRLSFHGIRFGHQNVIVYAKVADYHCPRVQIVTAKEQLELINGNYDQLQKINVTINWLRTPEETVKMARKKQQAMITIARRGSDQ</sequence>
<dbReference type="EMBL" id="JBICBT010000213">
    <property type="protein sequence ID" value="KAL3120396.1"/>
    <property type="molecule type" value="Genomic_DNA"/>
</dbReference>
<organism evidence="1 2">
    <name type="scientific">Heterodera trifolii</name>
    <dbReference type="NCBI Taxonomy" id="157864"/>
    <lineage>
        <taxon>Eukaryota</taxon>
        <taxon>Metazoa</taxon>
        <taxon>Ecdysozoa</taxon>
        <taxon>Nematoda</taxon>
        <taxon>Chromadorea</taxon>
        <taxon>Rhabditida</taxon>
        <taxon>Tylenchina</taxon>
        <taxon>Tylenchomorpha</taxon>
        <taxon>Tylenchoidea</taxon>
        <taxon>Heteroderidae</taxon>
        <taxon>Heteroderinae</taxon>
        <taxon>Heterodera</taxon>
    </lineage>
</organism>
<dbReference type="AlphaFoldDB" id="A0ABD2LYT0"/>
<evidence type="ECO:0000313" key="1">
    <source>
        <dbReference type="EMBL" id="KAL3120396.1"/>
    </source>
</evidence>
<evidence type="ECO:0000313" key="2">
    <source>
        <dbReference type="Proteomes" id="UP001620626"/>
    </source>
</evidence>
<name>A0ABD2LYT0_9BILA</name>
<protein>
    <submittedName>
        <fullName evidence="1">Uncharacterized protein</fullName>
    </submittedName>
</protein>